<evidence type="ECO:0000313" key="2">
    <source>
        <dbReference type="Proteomes" id="UP000243006"/>
    </source>
</evidence>
<dbReference type="EMBL" id="LVZM01002947">
    <property type="protein sequence ID" value="OUC48289.1"/>
    <property type="molecule type" value="Genomic_DNA"/>
</dbReference>
<gene>
    <name evidence="1" type="ORF">D917_06265</name>
</gene>
<reference evidence="1 2" key="1">
    <citation type="submission" date="2015-04" db="EMBL/GenBank/DDBJ databases">
        <title>Draft genome of the roundworm Trichinella nativa.</title>
        <authorList>
            <person name="Mitreva M."/>
        </authorList>
    </citation>
    <scope>NUCLEOTIDE SEQUENCE [LARGE SCALE GENOMIC DNA]</scope>
    <source>
        <strain evidence="1 2">ISS45</strain>
    </source>
</reference>
<accession>A0A1Y3EXW7</accession>
<evidence type="ECO:0000313" key="1">
    <source>
        <dbReference type="EMBL" id="OUC48289.1"/>
    </source>
</evidence>
<comment type="caution">
    <text evidence="1">The sequence shown here is derived from an EMBL/GenBank/DDBJ whole genome shotgun (WGS) entry which is preliminary data.</text>
</comment>
<organism evidence="1 2">
    <name type="scientific">Trichinella nativa</name>
    <dbReference type="NCBI Taxonomy" id="6335"/>
    <lineage>
        <taxon>Eukaryota</taxon>
        <taxon>Metazoa</taxon>
        <taxon>Ecdysozoa</taxon>
        <taxon>Nematoda</taxon>
        <taxon>Enoplea</taxon>
        <taxon>Dorylaimia</taxon>
        <taxon>Trichinellida</taxon>
        <taxon>Trichinellidae</taxon>
        <taxon>Trichinella</taxon>
    </lineage>
</organism>
<protein>
    <submittedName>
        <fullName evidence="1">Uncharacterized protein</fullName>
    </submittedName>
</protein>
<name>A0A1Y3EXW7_9BILA</name>
<sequence>MWASKSFCCKNDLIVYNEKKYKTSENLAMIFSAHRLTFCSMARCGGRNQIDRKLMGFNTPCIVNDGPATTI</sequence>
<dbReference type="AlphaFoldDB" id="A0A1Y3EXW7"/>
<proteinExistence type="predicted"/>
<dbReference type="Proteomes" id="UP000243006">
    <property type="component" value="Unassembled WGS sequence"/>
</dbReference>